<gene>
    <name evidence="1" type="ORF">BB561_003854</name>
</gene>
<name>A0A2T9YJE7_9FUNG</name>
<accession>A0A2T9YJE7</accession>
<protein>
    <submittedName>
        <fullName evidence="1">Uncharacterized protein</fullName>
    </submittedName>
</protein>
<evidence type="ECO:0000313" key="2">
    <source>
        <dbReference type="Proteomes" id="UP000245383"/>
    </source>
</evidence>
<proteinExistence type="predicted"/>
<sequence length="172" mass="20204">MEKFTIPDLENINPLKFKNFYFLKNLEKRLAIDLTFSFLEKTNKQIRDLFLLDRELHLNRFHKKNVLSEINCKLVIANLDYIICLNKLDTELQKSGLKHKIPTDFVEKEYYKKHGRRAPVPSARATEISGQIRGPQKLSVEDKITLLSQAADLRKRRAKNPILRILSKRRSS</sequence>
<dbReference type="AlphaFoldDB" id="A0A2T9YJE7"/>
<dbReference type="Proteomes" id="UP000245383">
    <property type="component" value="Unassembled WGS sequence"/>
</dbReference>
<dbReference type="OrthoDB" id="10482788at2759"/>
<keyword evidence="2" id="KW-1185">Reference proteome</keyword>
<reference evidence="1 2" key="1">
    <citation type="journal article" date="2018" name="MBio">
        <title>Comparative Genomics Reveals the Core Gene Toolbox for the Fungus-Insect Symbiosis.</title>
        <authorList>
            <person name="Wang Y."/>
            <person name="Stata M."/>
            <person name="Wang W."/>
            <person name="Stajich J.E."/>
            <person name="White M.M."/>
            <person name="Moncalvo J.M."/>
        </authorList>
    </citation>
    <scope>NUCLEOTIDE SEQUENCE [LARGE SCALE GENOMIC DNA]</scope>
    <source>
        <strain evidence="1 2">SWE-8-4</strain>
    </source>
</reference>
<organism evidence="1 2">
    <name type="scientific">Smittium simulii</name>
    <dbReference type="NCBI Taxonomy" id="133385"/>
    <lineage>
        <taxon>Eukaryota</taxon>
        <taxon>Fungi</taxon>
        <taxon>Fungi incertae sedis</taxon>
        <taxon>Zoopagomycota</taxon>
        <taxon>Kickxellomycotina</taxon>
        <taxon>Harpellomycetes</taxon>
        <taxon>Harpellales</taxon>
        <taxon>Legeriomycetaceae</taxon>
        <taxon>Smittium</taxon>
    </lineage>
</organism>
<dbReference type="EMBL" id="MBFR01000163">
    <property type="protein sequence ID" value="PVU92404.1"/>
    <property type="molecule type" value="Genomic_DNA"/>
</dbReference>
<evidence type="ECO:0000313" key="1">
    <source>
        <dbReference type="EMBL" id="PVU92404.1"/>
    </source>
</evidence>
<comment type="caution">
    <text evidence="1">The sequence shown here is derived from an EMBL/GenBank/DDBJ whole genome shotgun (WGS) entry which is preliminary data.</text>
</comment>